<dbReference type="OrthoDB" id="20872at2759"/>
<organism evidence="2 3">
    <name type="scientific">Colletotrichum orchidophilum</name>
    <dbReference type="NCBI Taxonomy" id="1209926"/>
    <lineage>
        <taxon>Eukaryota</taxon>
        <taxon>Fungi</taxon>
        <taxon>Dikarya</taxon>
        <taxon>Ascomycota</taxon>
        <taxon>Pezizomycotina</taxon>
        <taxon>Sordariomycetes</taxon>
        <taxon>Hypocreomycetidae</taxon>
        <taxon>Glomerellales</taxon>
        <taxon>Glomerellaceae</taxon>
        <taxon>Colletotrichum</taxon>
    </lineage>
</organism>
<accession>A0A1G4AQL1</accession>
<dbReference type="EMBL" id="MJBS01000184">
    <property type="protein sequence ID" value="OHE91464.1"/>
    <property type="molecule type" value="Genomic_DNA"/>
</dbReference>
<evidence type="ECO:0000256" key="1">
    <source>
        <dbReference type="SAM" id="MobiDB-lite"/>
    </source>
</evidence>
<evidence type="ECO:0008006" key="4">
    <source>
        <dbReference type="Google" id="ProtNLM"/>
    </source>
</evidence>
<dbReference type="AlphaFoldDB" id="A0A1G4AQL1"/>
<dbReference type="PANTHER" id="PTHR35391">
    <property type="entry name" value="C2H2-TYPE DOMAIN-CONTAINING PROTEIN-RELATED"/>
    <property type="match status" value="1"/>
</dbReference>
<dbReference type="PANTHER" id="PTHR35391:SF5">
    <property type="entry name" value="DUF6590 DOMAIN-CONTAINING PROTEIN"/>
    <property type="match status" value="1"/>
</dbReference>
<dbReference type="RefSeq" id="XP_022468637.1">
    <property type="nucleotide sequence ID" value="XM_022624853.1"/>
</dbReference>
<keyword evidence="3" id="KW-1185">Reference proteome</keyword>
<sequence>MDSLRNKRAVDPKYLLRLFLNAAVGEIPLTGASLVARLTKDTIAVFQYINRSIVDGAKAGLESQPYSVSLGRSLDRLRLWSDGYRISSGGFDDIFEQSSRLRRATLKILSSIGLTLTERLIVSGLWGKKPLSDSFEDEVEQLRQLIQEVEDYQPKNESSAGSSEYDDDDINQITADLETDTSGLMDLDVLFSDPIFDMDHKSQGILPSLHTWAPHEPSKQITVDLESGANYLMDLNVSFSDSIFDMEHESQRFLLSLGTWPSVDPKIQITADLETDTSGLRDLDVSFSDPIFDMDHESQHILPSLYTWAPHVPFKQIIKTRFPKGNEDLITSLAKANYERFLRGQEQRNIQMVAPGDSDPNEALLPAQIKDSDAASSKFLDSGLGSSVPSSYAETIVSYHGGEGTPVRLPPLPKGAAQGKAFLCVACGKLTVAIDMASWKRHLFKDLRPWQCLESSCTHRDVFSSHQDWVSHLALDHELDPQWKGAECPLCRDDTGQGKTAIVKHLGGHLEEISLAALPFQRYFDDETEYSDGNQQDEAAGSPGADMSPGPLYKNGLEFLTEVYHGKPRLYQALVEEIMKYNRKEYVNIQIINCNYLCACLIDDFTEFLI</sequence>
<dbReference type="STRING" id="1209926.A0A1G4AQL1"/>
<feature type="region of interest" description="Disordered" evidence="1">
    <location>
        <begin position="530"/>
        <end position="549"/>
    </location>
</feature>
<name>A0A1G4AQL1_9PEZI</name>
<feature type="region of interest" description="Disordered" evidence="1">
    <location>
        <begin position="150"/>
        <end position="169"/>
    </location>
</feature>
<comment type="caution">
    <text evidence="2">The sequence shown here is derived from an EMBL/GenBank/DDBJ whole genome shotgun (WGS) entry which is preliminary data.</text>
</comment>
<evidence type="ECO:0000313" key="2">
    <source>
        <dbReference type="EMBL" id="OHE91464.1"/>
    </source>
</evidence>
<protein>
    <recommendedName>
        <fullName evidence="4">C2H2-type domain-containing protein</fullName>
    </recommendedName>
</protein>
<gene>
    <name evidence="2" type="ORF">CORC01_13236</name>
</gene>
<dbReference type="Proteomes" id="UP000176998">
    <property type="component" value="Unassembled WGS sequence"/>
</dbReference>
<proteinExistence type="predicted"/>
<reference evidence="2 3" key="1">
    <citation type="submission" date="2016-09" db="EMBL/GenBank/DDBJ databases">
        <authorList>
            <person name="Capua I."/>
            <person name="De Benedictis P."/>
            <person name="Joannis T."/>
            <person name="Lombin L.H."/>
            <person name="Cattoli G."/>
        </authorList>
    </citation>
    <scope>NUCLEOTIDE SEQUENCE [LARGE SCALE GENOMIC DNA]</scope>
    <source>
        <strain evidence="2 3">IMI 309357</strain>
    </source>
</reference>
<evidence type="ECO:0000313" key="3">
    <source>
        <dbReference type="Proteomes" id="UP000176998"/>
    </source>
</evidence>
<dbReference type="GeneID" id="34566363"/>